<dbReference type="GeneID" id="102805301"/>
<feature type="region of interest" description="Disordered" evidence="1">
    <location>
        <begin position="176"/>
        <end position="254"/>
    </location>
</feature>
<keyword evidence="2" id="KW-1185">Reference proteome</keyword>
<organism evidence="2 3">
    <name type="scientific">Saccoglossus kowalevskii</name>
    <name type="common">Acorn worm</name>
    <dbReference type="NCBI Taxonomy" id="10224"/>
    <lineage>
        <taxon>Eukaryota</taxon>
        <taxon>Metazoa</taxon>
        <taxon>Hemichordata</taxon>
        <taxon>Enteropneusta</taxon>
        <taxon>Harrimaniidae</taxon>
        <taxon>Saccoglossus</taxon>
    </lineage>
</organism>
<evidence type="ECO:0000256" key="1">
    <source>
        <dbReference type="SAM" id="MobiDB-lite"/>
    </source>
</evidence>
<feature type="compositionally biased region" description="Polar residues" evidence="1">
    <location>
        <begin position="207"/>
        <end position="225"/>
    </location>
</feature>
<reference evidence="3" key="1">
    <citation type="submission" date="2025-08" db="UniProtKB">
        <authorList>
            <consortium name="RefSeq"/>
        </authorList>
    </citation>
    <scope>IDENTIFICATION</scope>
    <source>
        <tissue evidence="3">Testes</tissue>
    </source>
</reference>
<dbReference type="RefSeq" id="XP_006824902.1">
    <property type="nucleotide sequence ID" value="XM_006824839.1"/>
</dbReference>
<evidence type="ECO:0000313" key="2">
    <source>
        <dbReference type="Proteomes" id="UP000694865"/>
    </source>
</evidence>
<feature type="region of interest" description="Disordered" evidence="1">
    <location>
        <begin position="1"/>
        <end position="151"/>
    </location>
</feature>
<feature type="compositionally biased region" description="Polar residues" evidence="1">
    <location>
        <begin position="85"/>
        <end position="106"/>
    </location>
</feature>
<feature type="region of interest" description="Disordered" evidence="1">
    <location>
        <begin position="280"/>
        <end position="318"/>
    </location>
</feature>
<evidence type="ECO:0000313" key="3">
    <source>
        <dbReference type="RefSeq" id="XP_006824902.1"/>
    </source>
</evidence>
<accession>A0ABM0MY11</accession>
<sequence>MASKRSLYRPAPENVTSKQTRHFLAQGRLTTKPSLPDSLTVYASPHHLQRPLADEGGDASTIISHAPIDDGSLSPRQQMAAYVHSPQQSMSSASYIDTPISDSLTRSPAKPKPEQLLELSDSDEEITFHKKKVDGLRPRHSSGARQMKSPDNISGMEDIVMLPDFGEQAVLPLETSANRSSTLKSVDEKSGSGVKKKKPKGRIVSSRYMQGFNTTLPSKPNVTTNRDSETHSKMMRKTATTSSKGRPVSKLHTKPRRSLVTSTPFAGTLGTIPVNSPMFSGDGSYFQPPSAIKTDSKKSRPKSRQAVGLPSPMDITSKTPASFIDVEASVPQYLM</sequence>
<gene>
    <name evidence="3" type="primary">LOC102805301</name>
</gene>
<protein>
    <submittedName>
        <fullName evidence="3">Uncharacterized protein LOC102805301</fullName>
    </submittedName>
</protein>
<proteinExistence type="predicted"/>
<dbReference type="Proteomes" id="UP000694865">
    <property type="component" value="Unplaced"/>
</dbReference>
<name>A0ABM0MY11_SACKO</name>